<reference evidence="4" key="1">
    <citation type="submission" date="2016-06" db="UniProtKB">
        <authorList>
            <consortium name="WormBaseParasite"/>
        </authorList>
    </citation>
    <scope>IDENTIFICATION</scope>
</reference>
<feature type="region of interest" description="Disordered" evidence="1">
    <location>
        <begin position="1"/>
        <end position="61"/>
    </location>
</feature>
<accession>A0A183I9G9</accession>
<feature type="compositionally biased region" description="Low complexity" evidence="1">
    <location>
        <begin position="39"/>
        <end position="50"/>
    </location>
</feature>
<proteinExistence type="predicted"/>
<dbReference type="EMBL" id="UZAM01000523">
    <property type="protein sequence ID" value="VDO81569.1"/>
    <property type="molecule type" value="Genomic_DNA"/>
</dbReference>
<reference evidence="2 3" key="2">
    <citation type="submission" date="2018-11" db="EMBL/GenBank/DDBJ databases">
        <authorList>
            <consortium name="Pathogen Informatics"/>
        </authorList>
    </citation>
    <scope>NUCLEOTIDE SEQUENCE [LARGE SCALE GENOMIC DNA]</scope>
</reference>
<evidence type="ECO:0000313" key="4">
    <source>
        <dbReference type="WBParaSite" id="SBAD_0000028001-mRNA-1"/>
    </source>
</evidence>
<dbReference type="Proteomes" id="UP000270296">
    <property type="component" value="Unassembled WGS sequence"/>
</dbReference>
<dbReference type="OrthoDB" id="6337960at2759"/>
<feature type="compositionally biased region" description="Polar residues" evidence="1">
    <location>
        <begin position="25"/>
        <end position="38"/>
    </location>
</feature>
<dbReference type="AlphaFoldDB" id="A0A183I9G9"/>
<keyword evidence="3" id="KW-1185">Reference proteome</keyword>
<gene>
    <name evidence="2" type="ORF">SBAD_LOCUS263</name>
</gene>
<evidence type="ECO:0000256" key="1">
    <source>
        <dbReference type="SAM" id="MobiDB-lite"/>
    </source>
</evidence>
<protein>
    <submittedName>
        <fullName evidence="2 4">Uncharacterized protein</fullName>
    </submittedName>
</protein>
<name>A0A183I9G9_9BILA</name>
<evidence type="ECO:0000313" key="2">
    <source>
        <dbReference type="EMBL" id="VDO81569.1"/>
    </source>
</evidence>
<evidence type="ECO:0000313" key="3">
    <source>
        <dbReference type="Proteomes" id="UP000270296"/>
    </source>
</evidence>
<sequence>MQNAVLEDDPRSPTVGIHRTPIEVTPTSKMGAASNSVLENSSSEDPNESPMAAYQKNPVRPSENLHREVLEASLFPKFSAQMSSTAEPTAARS</sequence>
<organism evidence="4">
    <name type="scientific">Soboliphyme baturini</name>
    <dbReference type="NCBI Taxonomy" id="241478"/>
    <lineage>
        <taxon>Eukaryota</taxon>
        <taxon>Metazoa</taxon>
        <taxon>Ecdysozoa</taxon>
        <taxon>Nematoda</taxon>
        <taxon>Enoplea</taxon>
        <taxon>Dorylaimia</taxon>
        <taxon>Dioctophymatida</taxon>
        <taxon>Dioctophymatoidea</taxon>
        <taxon>Soboliphymatidae</taxon>
        <taxon>Soboliphyme</taxon>
    </lineage>
</organism>
<dbReference type="WBParaSite" id="SBAD_0000028001-mRNA-1">
    <property type="protein sequence ID" value="SBAD_0000028001-mRNA-1"/>
    <property type="gene ID" value="SBAD_0000028001"/>
</dbReference>